<feature type="non-terminal residue" evidence="1">
    <location>
        <position position="98"/>
    </location>
</feature>
<evidence type="ECO:0000313" key="2">
    <source>
        <dbReference type="Proteomes" id="UP000789920"/>
    </source>
</evidence>
<proteinExistence type="predicted"/>
<dbReference type="EMBL" id="CAJVQC010030210">
    <property type="protein sequence ID" value="CAG8744898.1"/>
    <property type="molecule type" value="Genomic_DNA"/>
</dbReference>
<accession>A0ACA9QDA6</accession>
<comment type="caution">
    <text evidence="1">The sequence shown here is derived from an EMBL/GenBank/DDBJ whole genome shotgun (WGS) entry which is preliminary data.</text>
</comment>
<name>A0ACA9QDA6_9GLOM</name>
<protein>
    <submittedName>
        <fullName evidence="1">35081_t:CDS:1</fullName>
    </submittedName>
</protein>
<dbReference type="Proteomes" id="UP000789920">
    <property type="component" value="Unassembled WGS sequence"/>
</dbReference>
<sequence>LAISCSIGKFHPLQSIVPLFHLILNLSGLFRFLIAAQLRKMQAITFQQPFKVLVKTVPFPKIIQDTDVIVKISVGGLCGSDLHIYRGNEVGIEKDTIM</sequence>
<gene>
    <name evidence="1" type="ORF">RPERSI_LOCUS13550</name>
</gene>
<feature type="non-terminal residue" evidence="1">
    <location>
        <position position="1"/>
    </location>
</feature>
<organism evidence="1 2">
    <name type="scientific">Racocetra persica</name>
    <dbReference type="NCBI Taxonomy" id="160502"/>
    <lineage>
        <taxon>Eukaryota</taxon>
        <taxon>Fungi</taxon>
        <taxon>Fungi incertae sedis</taxon>
        <taxon>Mucoromycota</taxon>
        <taxon>Glomeromycotina</taxon>
        <taxon>Glomeromycetes</taxon>
        <taxon>Diversisporales</taxon>
        <taxon>Gigasporaceae</taxon>
        <taxon>Racocetra</taxon>
    </lineage>
</organism>
<keyword evidence="2" id="KW-1185">Reference proteome</keyword>
<reference evidence="1" key="1">
    <citation type="submission" date="2021-06" db="EMBL/GenBank/DDBJ databases">
        <authorList>
            <person name="Kallberg Y."/>
            <person name="Tangrot J."/>
            <person name="Rosling A."/>
        </authorList>
    </citation>
    <scope>NUCLEOTIDE SEQUENCE</scope>
    <source>
        <strain evidence="1">MA461A</strain>
    </source>
</reference>
<evidence type="ECO:0000313" key="1">
    <source>
        <dbReference type="EMBL" id="CAG8744898.1"/>
    </source>
</evidence>